<dbReference type="Proteomes" id="UP000186817">
    <property type="component" value="Unassembled WGS sequence"/>
</dbReference>
<dbReference type="SMART" id="SM00580">
    <property type="entry name" value="PUG"/>
    <property type="match status" value="1"/>
</dbReference>
<dbReference type="SUPFAM" id="SSF143503">
    <property type="entry name" value="PUG domain-like"/>
    <property type="match status" value="1"/>
</dbReference>
<protein>
    <recommendedName>
        <fullName evidence="2">PUB domain-containing protein</fullName>
    </recommendedName>
</protein>
<keyword evidence="4" id="KW-1185">Reference proteome</keyword>
<dbReference type="Gene3D" id="1.20.58.2190">
    <property type="match status" value="1"/>
</dbReference>
<dbReference type="EMBL" id="LSRX01000491">
    <property type="protein sequence ID" value="OLP95754.1"/>
    <property type="molecule type" value="Genomic_DNA"/>
</dbReference>
<dbReference type="OrthoDB" id="409136at2759"/>
<evidence type="ECO:0000256" key="1">
    <source>
        <dbReference type="SAM" id="Phobius"/>
    </source>
</evidence>
<keyword evidence="1" id="KW-0812">Transmembrane</keyword>
<evidence type="ECO:0000313" key="4">
    <source>
        <dbReference type="Proteomes" id="UP000186817"/>
    </source>
</evidence>
<dbReference type="InterPro" id="IPR018997">
    <property type="entry name" value="PUB_domain"/>
</dbReference>
<dbReference type="CDD" id="cd09212">
    <property type="entry name" value="PUB"/>
    <property type="match status" value="1"/>
</dbReference>
<feature type="domain" description="PUB" evidence="2">
    <location>
        <begin position="67"/>
        <end position="135"/>
    </location>
</feature>
<keyword evidence="1" id="KW-0472">Membrane</keyword>
<evidence type="ECO:0000313" key="3">
    <source>
        <dbReference type="EMBL" id="OLP95754.1"/>
    </source>
</evidence>
<keyword evidence="1" id="KW-1133">Transmembrane helix</keyword>
<dbReference type="Pfam" id="PF09409">
    <property type="entry name" value="PUB"/>
    <property type="match status" value="1"/>
</dbReference>
<reference evidence="3 4" key="1">
    <citation type="submission" date="2016-02" db="EMBL/GenBank/DDBJ databases">
        <title>Genome analysis of coral dinoflagellate symbionts highlights evolutionary adaptations to a symbiotic lifestyle.</title>
        <authorList>
            <person name="Aranda M."/>
            <person name="Li Y."/>
            <person name="Liew Y.J."/>
            <person name="Baumgarten S."/>
            <person name="Simakov O."/>
            <person name="Wilson M."/>
            <person name="Piel J."/>
            <person name="Ashoor H."/>
            <person name="Bougouffa S."/>
            <person name="Bajic V.B."/>
            <person name="Ryu T."/>
            <person name="Ravasi T."/>
            <person name="Bayer T."/>
            <person name="Micklem G."/>
            <person name="Kim H."/>
            <person name="Bhak J."/>
            <person name="Lajeunesse T.C."/>
            <person name="Voolstra C.R."/>
        </authorList>
    </citation>
    <scope>NUCLEOTIDE SEQUENCE [LARGE SCALE GENOMIC DNA]</scope>
    <source>
        <strain evidence="3 4">CCMP2467</strain>
    </source>
</reference>
<dbReference type="AlphaFoldDB" id="A0A1Q9DKP3"/>
<feature type="transmembrane region" description="Helical" evidence="1">
    <location>
        <begin position="277"/>
        <end position="304"/>
    </location>
</feature>
<organism evidence="3 4">
    <name type="scientific">Symbiodinium microadriaticum</name>
    <name type="common">Dinoflagellate</name>
    <name type="synonym">Zooxanthella microadriatica</name>
    <dbReference type="NCBI Taxonomy" id="2951"/>
    <lineage>
        <taxon>Eukaryota</taxon>
        <taxon>Sar</taxon>
        <taxon>Alveolata</taxon>
        <taxon>Dinophyceae</taxon>
        <taxon>Suessiales</taxon>
        <taxon>Symbiodiniaceae</taxon>
        <taxon>Symbiodinium</taxon>
    </lineage>
</organism>
<name>A0A1Q9DKP3_SYMMI</name>
<evidence type="ECO:0000259" key="2">
    <source>
        <dbReference type="Pfam" id="PF09409"/>
    </source>
</evidence>
<dbReference type="InterPro" id="IPR036339">
    <property type="entry name" value="PUB-like_dom_sf"/>
</dbReference>
<proteinExistence type="predicted"/>
<dbReference type="SUPFAM" id="SSF118310">
    <property type="entry name" value="AN1-like Zinc finger"/>
    <property type="match status" value="1"/>
</dbReference>
<feature type="transmembrane region" description="Helical" evidence="1">
    <location>
        <begin position="246"/>
        <end position="265"/>
    </location>
</feature>
<comment type="caution">
    <text evidence="3">The sequence shown here is derived from an EMBL/GenBank/DDBJ whole genome shotgun (WGS) entry which is preliminary data.</text>
</comment>
<accession>A0A1Q9DKP3</accession>
<dbReference type="Gene3D" id="4.10.1110.10">
    <property type="entry name" value="AN1-like Zinc finger"/>
    <property type="match status" value="1"/>
</dbReference>
<dbReference type="InterPro" id="IPR035896">
    <property type="entry name" value="AN1-like_Znf"/>
</dbReference>
<gene>
    <name evidence="3" type="ORF">AK812_SmicGene22068</name>
</gene>
<sequence>MLVGVEVVLVIRVVVVVIVVVQNRVQCRICGQAVCIKHRFEDQHPCVDLEAAIREALRLARAELRPEEYAEAHSTIMKVFSNVLKDPKNEKFRTLRKANAVVQEKLKHPACTQALLMCGFADEGECFVCEPGADLSTMRRVCAQLKASPPPASGVRIVDGVIQRPPKAEAQEATVAPPFQGYASARRALAQNLGAEPLAVKTIANTMAAEPSLRAKCDSVRSPAKFMHGDLLDGFKVIRGICFRTLDLIVLVVLLGLGLLLLLVWQLVVPLPVVDVIAVVVMAGGALLVVVVTVAVGVAAAVAVTAPAEVVALAL</sequence>